<sequence>MKNFHRNFMDCTQSVLGFYVISFNLYVLIRGSSLNPLISYGTSEIDDASLLTQSNLFTISNSTFVFGEIDQNVIQLNSKLDPQFVFIKCEAPYPIRWLATKPLCWATEGSERQSEGFSSCAKNQICAQHLIENYYKKMSGGGEKYDCNKDGILSCEDFFRIHYTNNNDRCVAMDYSEIGYVRSLDGCLLEKKLTFTRLQHQRSDYDPRIGLRVDELPDPAFKYEFNIPWRFKYSGTFVLRPYKSDDRIYSKLYYNNGLKLIHCEITTPGAFEQPNILIGKCDSLSECQLKFEPLWPN</sequence>
<protein>
    <recommendedName>
        <fullName evidence="2">lysozyme</fullName>
        <ecNumber evidence="2">3.2.1.17</ecNumber>
    </recommendedName>
</protein>
<name>A0A8J2P8B5_9HEXA</name>
<dbReference type="Proteomes" id="UP000708208">
    <property type="component" value="Unassembled WGS sequence"/>
</dbReference>
<comment type="catalytic activity">
    <reaction evidence="1">
        <text>Hydrolysis of (1-&gt;4)-beta-linkages between N-acetylmuramic acid and N-acetyl-D-glucosamine residues in a peptidoglycan and between N-acetyl-D-glucosamine residues in chitodextrins.</text>
        <dbReference type="EC" id="3.2.1.17"/>
    </reaction>
</comment>
<dbReference type="EC" id="3.2.1.17" evidence="2"/>
<accession>A0A8J2P8B5</accession>
<dbReference type="GO" id="GO:0042742">
    <property type="term" value="P:defense response to bacterium"/>
    <property type="evidence" value="ECO:0007669"/>
    <property type="project" value="UniProtKB-KW"/>
</dbReference>
<reference evidence="7" key="1">
    <citation type="submission" date="2021-06" db="EMBL/GenBank/DDBJ databases">
        <authorList>
            <person name="Hodson N. C."/>
            <person name="Mongue J. A."/>
            <person name="Jaron S. K."/>
        </authorList>
    </citation>
    <scope>NUCLEOTIDE SEQUENCE</scope>
</reference>
<keyword evidence="4" id="KW-0081">Bacteriolytic enzyme</keyword>
<gene>
    <name evidence="7" type="ORF">AFUS01_LOCUS16487</name>
</gene>
<evidence type="ECO:0000256" key="4">
    <source>
        <dbReference type="ARBA" id="ARBA00022638"/>
    </source>
</evidence>
<dbReference type="PROSITE" id="PS00018">
    <property type="entry name" value="EF_HAND_1"/>
    <property type="match status" value="1"/>
</dbReference>
<evidence type="ECO:0000256" key="2">
    <source>
        <dbReference type="ARBA" id="ARBA00012732"/>
    </source>
</evidence>
<evidence type="ECO:0000256" key="3">
    <source>
        <dbReference type="ARBA" id="ARBA00022529"/>
    </source>
</evidence>
<keyword evidence="5" id="KW-0378">Hydrolase</keyword>
<organism evidence="7 8">
    <name type="scientific">Allacma fusca</name>
    <dbReference type="NCBI Taxonomy" id="39272"/>
    <lineage>
        <taxon>Eukaryota</taxon>
        <taxon>Metazoa</taxon>
        <taxon>Ecdysozoa</taxon>
        <taxon>Arthropoda</taxon>
        <taxon>Hexapoda</taxon>
        <taxon>Collembola</taxon>
        <taxon>Symphypleona</taxon>
        <taxon>Sminthuridae</taxon>
        <taxon>Allacma</taxon>
    </lineage>
</organism>
<evidence type="ECO:0000256" key="1">
    <source>
        <dbReference type="ARBA" id="ARBA00000632"/>
    </source>
</evidence>
<evidence type="ECO:0000313" key="8">
    <source>
        <dbReference type="Proteomes" id="UP000708208"/>
    </source>
</evidence>
<dbReference type="InterPro" id="IPR008597">
    <property type="entry name" value="Invert_lysozyme"/>
</dbReference>
<dbReference type="AlphaFoldDB" id="A0A8J2P8B5"/>
<dbReference type="Pfam" id="PF05497">
    <property type="entry name" value="Destabilase"/>
    <property type="match status" value="1"/>
</dbReference>
<dbReference type="GO" id="GO:0003796">
    <property type="term" value="F:lysozyme activity"/>
    <property type="evidence" value="ECO:0007669"/>
    <property type="project" value="UniProtKB-EC"/>
</dbReference>
<comment type="caution">
    <text evidence="7">The sequence shown here is derived from an EMBL/GenBank/DDBJ whole genome shotgun (WGS) entry which is preliminary data.</text>
</comment>
<evidence type="ECO:0000256" key="5">
    <source>
        <dbReference type="ARBA" id="ARBA00022801"/>
    </source>
</evidence>
<dbReference type="InterPro" id="IPR018247">
    <property type="entry name" value="EF_Hand_1_Ca_BS"/>
</dbReference>
<keyword evidence="8" id="KW-1185">Reference proteome</keyword>
<proteinExistence type="predicted"/>
<keyword evidence="3" id="KW-0929">Antimicrobial</keyword>
<dbReference type="GO" id="GO:0031640">
    <property type="term" value="P:killing of cells of another organism"/>
    <property type="evidence" value="ECO:0007669"/>
    <property type="project" value="UniProtKB-KW"/>
</dbReference>
<keyword evidence="6" id="KW-0326">Glycosidase</keyword>
<evidence type="ECO:0000256" key="6">
    <source>
        <dbReference type="ARBA" id="ARBA00023295"/>
    </source>
</evidence>
<feature type="non-terminal residue" evidence="7">
    <location>
        <position position="1"/>
    </location>
</feature>
<evidence type="ECO:0000313" key="7">
    <source>
        <dbReference type="EMBL" id="CAG7727656.1"/>
    </source>
</evidence>
<dbReference type="EMBL" id="CAJVCH010151882">
    <property type="protein sequence ID" value="CAG7727656.1"/>
    <property type="molecule type" value="Genomic_DNA"/>
</dbReference>